<evidence type="ECO:0000313" key="3">
    <source>
        <dbReference type="Proteomes" id="UP000241587"/>
    </source>
</evidence>
<evidence type="ECO:0000256" key="1">
    <source>
        <dbReference type="SAM" id="Phobius"/>
    </source>
</evidence>
<dbReference type="EMBL" id="PVEM01000006">
    <property type="protein sequence ID" value="PTD07025.1"/>
    <property type="molecule type" value="Genomic_DNA"/>
</dbReference>
<name>A0A2T4GTZ0_FUSCU</name>
<feature type="transmembrane region" description="Helical" evidence="1">
    <location>
        <begin position="172"/>
        <end position="195"/>
    </location>
</feature>
<proteinExistence type="predicted"/>
<dbReference type="PANTHER" id="PTHR37577">
    <property type="entry name" value="INTEGRAL MEMBRANE PROTEIN"/>
    <property type="match status" value="1"/>
</dbReference>
<dbReference type="OMA" id="WMASVTH"/>
<feature type="transmembrane region" description="Helical" evidence="1">
    <location>
        <begin position="263"/>
        <end position="283"/>
    </location>
</feature>
<feature type="transmembrane region" description="Helical" evidence="1">
    <location>
        <begin position="22"/>
        <end position="48"/>
    </location>
</feature>
<dbReference type="PANTHER" id="PTHR37577:SF1">
    <property type="entry name" value="INTEGRAL MEMBRANE PROTEIN"/>
    <property type="match status" value="1"/>
</dbReference>
<feature type="transmembrane region" description="Helical" evidence="1">
    <location>
        <begin position="289"/>
        <end position="306"/>
    </location>
</feature>
<gene>
    <name evidence="2" type="ORF">FCULG_00007081</name>
</gene>
<evidence type="ECO:0000313" key="2">
    <source>
        <dbReference type="EMBL" id="PTD07025.1"/>
    </source>
</evidence>
<organism evidence="2 3">
    <name type="scientific">Fusarium culmorum</name>
    <dbReference type="NCBI Taxonomy" id="5516"/>
    <lineage>
        <taxon>Eukaryota</taxon>
        <taxon>Fungi</taxon>
        <taxon>Dikarya</taxon>
        <taxon>Ascomycota</taxon>
        <taxon>Pezizomycotina</taxon>
        <taxon>Sordariomycetes</taxon>
        <taxon>Hypocreomycetidae</taxon>
        <taxon>Hypocreales</taxon>
        <taxon>Nectriaceae</taxon>
        <taxon>Fusarium</taxon>
    </lineage>
</organism>
<dbReference type="OrthoDB" id="5427664at2759"/>
<dbReference type="InterPro" id="IPR053018">
    <property type="entry name" value="Elsinochrome_Biosynth-Asso"/>
</dbReference>
<keyword evidence="3" id="KW-1185">Reference proteome</keyword>
<feature type="transmembrane region" description="Helical" evidence="1">
    <location>
        <begin position="493"/>
        <end position="513"/>
    </location>
</feature>
<comment type="caution">
    <text evidence="2">The sequence shown here is derived from an EMBL/GenBank/DDBJ whole genome shotgun (WGS) entry which is preliminary data.</text>
</comment>
<keyword evidence="1" id="KW-1133">Transmembrane helix</keyword>
<feature type="transmembrane region" description="Helical" evidence="1">
    <location>
        <begin position="393"/>
        <end position="414"/>
    </location>
</feature>
<sequence length="693" mass="79043">MSDACSANCSSQPSTIQPYGDIAGIGVTLAFTITAWMVVGLLILYYLAAYNPELDPFRKENDRTLSRYPNPIDFSILRLTRRGLVLRVLQKGNLLHSNSLESAFNNCVITLSDIQIFTGISVLISGYMALNCGLSAYHWQLMVYLAWMASVTHLACLSFLRNYLMNRPDKRLWRVVLMFSVMILLAIAIGITGYFELEGDAKEPAHFAVCYLRMPMDSSTVAFESMLKMILLIIYGFFIRLAKMSRVLESQSRPAWDPRAGKGLKRLNILVIDPILIALFSLVNLHLDMFTSFLAEVYWLTFSLIWGTKRLFETRQMGPEEENEWTFGQTLPLVLLIAPLAAIIEHFFHSSESREREDRTPSHTGTVSSCRLDVEDVQDDGMVGIDHDYVDSISYQGVVCLAALAYIEAGLFFVLDNMYRGIRRPLPSFTFLFFIFNATLQMLWIDCALWISRMNWIIPLQRSSRAIILIALAVTSMTGFFSGPGDFFNESTLGNYLITYASMVATFAINACVGDSQWMSLRLLPALLQLPILYLATQNHLKRYHVKPLYCPTCSEVFETLIQRDHHIIKRSCELQDLRVPKKLNAHQQEMLTRIMKMNISHEERWNSIFTTIFPNKEPPSSPYLDSGRRLAISVAQDYFIMNGRHYVSEFLQAQGLDTTIEEDQHAQAALCQLALEDFLGCILERYRDIEDR</sequence>
<protein>
    <submittedName>
        <fullName evidence="2">Uncharacterized protein</fullName>
    </submittedName>
</protein>
<reference evidence="2 3" key="1">
    <citation type="submission" date="2018-02" db="EMBL/GenBank/DDBJ databases">
        <title>Fusarium culmorum secondary metabolites in fungal-bacterial-plant interactions.</title>
        <authorList>
            <person name="Schmidt R."/>
        </authorList>
    </citation>
    <scope>NUCLEOTIDE SEQUENCE [LARGE SCALE GENOMIC DNA]</scope>
    <source>
        <strain evidence="2 3">PV</strain>
    </source>
</reference>
<accession>A0A2T4GTZ0</accession>
<dbReference type="Proteomes" id="UP000241587">
    <property type="component" value="Unassembled WGS sequence"/>
</dbReference>
<keyword evidence="1" id="KW-0812">Transmembrane</keyword>
<feature type="transmembrane region" description="Helical" evidence="1">
    <location>
        <begin position="463"/>
        <end position="481"/>
    </location>
</feature>
<feature type="transmembrane region" description="Helical" evidence="1">
    <location>
        <begin position="141"/>
        <end position="160"/>
    </location>
</feature>
<feature type="transmembrane region" description="Helical" evidence="1">
    <location>
        <begin position="426"/>
        <end position="451"/>
    </location>
</feature>
<dbReference type="AlphaFoldDB" id="A0A2T4GTZ0"/>
<keyword evidence="1" id="KW-0472">Membrane</keyword>
<feature type="transmembrane region" description="Helical" evidence="1">
    <location>
        <begin position="221"/>
        <end position="242"/>
    </location>
</feature>
<feature type="transmembrane region" description="Helical" evidence="1">
    <location>
        <begin position="107"/>
        <end position="129"/>
    </location>
</feature>